<evidence type="ECO:0000313" key="3">
    <source>
        <dbReference type="Proteomes" id="UP000639643"/>
    </source>
</evidence>
<dbReference type="Proteomes" id="UP000639643">
    <property type="component" value="Unassembled WGS sequence"/>
</dbReference>
<evidence type="ECO:0000256" key="1">
    <source>
        <dbReference type="SAM" id="MobiDB-lite"/>
    </source>
</evidence>
<organism evidence="2 3">
    <name type="scientific">Colletotrichum musicola</name>
    <dbReference type="NCBI Taxonomy" id="2175873"/>
    <lineage>
        <taxon>Eukaryota</taxon>
        <taxon>Fungi</taxon>
        <taxon>Dikarya</taxon>
        <taxon>Ascomycota</taxon>
        <taxon>Pezizomycotina</taxon>
        <taxon>Sordariomycetes</taxon>
        <taxon>Hypocreomycetidae</taxon>
        <taxon>Glomerellales</taxon>
        <taxon>Glomerellaceae</taxon>
        <taxon>Colletotrichum</taxon>
        <taxon>Colletotrichum orchidearum species complex</taxon>
    </lineage>
</organism>
<name>A0A8H6N938_9PEZI</name>
<feature type="compositionally biased region" description="Basic and acidic residues" evidence="1">
    <location>
        <begin position="1"/>
        <end position="12"/>
    </location>
</feature>
<feature type="region of interest" description="Disordered" evidence="1">
    <location>
        <begin position="39"/>
        <end position="91"/>
    </location>
</feature>
<dbReference type="EMBL" id="WIGM01000450">
    <property type="protein sequence ID" value="KAF6824882.1"/>
    <property type="molecule type" value="Genomic_DNA"/>
</dbReference>
<gene>
    <name evidence="2" type="ORF">CMUS01_10058</name>
</gene>
<sequence length="337" mass="37727">MSPPAKSKEAAAPKKKKKQEGPFTFVTLSHPKDSVAWKREVRSHAARNPSARRRRVAAYQAEVSSGQDAEEDEEATSPQSGTLVVSRRGSPVRTQADPITLLDATNVDPFGSFCKPLTSFERLLIDHFQDANVLFNVTRIDGLEFKISPSKQQVFWRTLADHWLHASLTDIGMLASVLLFSCRHVTMEKPNEPNLAFYHHQAEFYRSVCMEQLANSLEKDQKDRVIRDDTITKTMVLASDSNLLGLKDAGLHHLKATADLIQLRDLYRDDRRPHRDSSLNRLMILFSPTGSSKDNLGGVYLGDSSQSDQTPPATARLPRSFRSPHKELVLRVGRGDG</sequence>
<feature type="region of interest" description="Disordered" evidence="1">
    <location>
        <begin position="1"/>
        <end position="25"/>
    </location>
</feature>
<dbReference type="AlphaFoldDB" id="A0A8H6N938"/>
<feature type="compositionally biased region" description="Polar residues" evidence="1">
    <location>
        <begin position="303"/>
        <end position="312"/>
    </location>
</feature>
<comment type="caution">
    <text evidence="2">The sequence shown here is derived from an EMBL/GenBank/DDBJ whole genome shotgun (WGS) entry which is preliminary data.</text>
</comment>
<evidence type="ECO:0000313" key="2">
    <source>
        <dbReference type="EMBL" id="KAF6824882.1"/>
    </source>
</evidence>
<reference evidence="2" key="1">
    <citation type="journal article" date="2020" name="Phytopathology">
        <title>Genome Sequence Resources of Colletotrichum truncatum, C. plurivorum, C. musicola, and C. sojae: Four Species Pathogenic to Soybean (Glycine max).</title>
        <authorList>
            <person name="Rogerio F."/>
            <person name="Boufleur T.R."/>
            <person name="Ciampi-Guillardi M."/>
            <person name="Sukno S.A."/>
            <person name="Thon M.R."/>
            <person name="Massola Junior N.S."/>
            <person name="Baroncelli R."/>
        </authorList>
    </citation>
    <scope>NUCLEOTIDE SEQUENCE</scope>
    <source>
        <strain evidence="2">LFN0074</strain>
    </source>
</reference>
<accession>A0A8H6N938</accession>
<proteinExistence type="predicted"/>
<dbReference type="OrthoDB" id="5620at2759"/>
<dbReference type="PANTHER" id="PTHR37540">
    <property type="entry name" value="TRANSCRIPTION FACTOR (ACR-2), PUTATIVE-RELATED-RELATED"/>
    <property type="match status" value="1"/>
</dbReference>
<dbReference type="PANTHER" id="PTHR37540:SF10">
    <property type="entry name" value="SIGMA-70 REGION 2 FAMILY PROTEIN"/>
    <property type="match status" value="1"/>
</dbReference>
<keyword evidence="3" id="KW-1185">Reference proteome</keyword>
<feature type="region of interest" description="Disordered" evidence="1">
    <location>
        <begin position="296"/>
        <end position="326"/>
    </location>
</feature>
<protein>
    <submittedName>
        <fullName evidence="2">Uncharacterized protein</fullName>
    </submittedName>
</protein>